<reference evidence="2 3" key="1">
    <citation type="submission" date="2018-08" db="EMBL/GenBank/DDBJ databases">
        <title>Genome and evolution of the arbuscular mycorrhizal fungus Diversispora epigaea (formerly Glomus versiforme) and its bacterial endosymbionts.</title>
        <authorList>
            <person name="Sun X."/>
            <person name="Fei Z."/>
            <person name="Harrison M."/>
        </authorList>
    </citation>
    <scope>NUCLEOTIDE SEQUENCE [LARGE SCALE GENOMIC DNA]</scope>
    <source>
        <strain evidence="2 3">IT104</strain>
    </source>
</reference>
<dbReference type="AlphaFoldDB" id="A0A397IXD6"/>
<protein>
    <submittedName>
        <fullName evidence="2">Uncharacterized protein</fullName>
    </submittedName>
</protein>
<feature type="region of interest" description="Disordered" evidence="1">
    <location>
        <begin position="354"/>
        <end position="373"/>
    </location>
</feature>
<comment type="caution">
    <text evidence="2">The sequence shown here is derived from an EMBL/GenBank/DDBJ whole genome shotgun (WGS) entry which is preliminary data.</text>
</comment>
<evidence type="ECO:0000313" key="2">
    <source>
        <dbReference type="EMBL" id="RHZ77320.1"/>
    </source>
</evidence>
<organism evidence="2 3">
    <name type="scientific">Diversispora epigaea</name>
    <dbReference type="NCBI Taxonomy" id="1348612"/>
    <lineage>
        <taxon>Eukaryota</taxon>
        <taxon>Fungi</taxon>
        <taxon>Fungi incertae sedis</taxon>
        <taxon>Mucoromycota</taxon>
        <taxon>Glomeromycotina</taxon>
        <taxon>Glomeromycetes</taxon>
        <taxon>Diversisporales</taxon>
        <taxon>Diversisporaceae</taxon>
        <taxon>Diversispora</taxon>
    </lineage>
</organism>
<evidence type="ECO:0000256" key="1">
    <source>
        <dbReference type="SAM" id="MobiDB-lite"/>
    </source>
</evidence>
<dbReference type="EMBL" id="PQFF01000171">
    <property type="protein sequence ID" value="RHZ77320.1"/>
    <property type="molecule type" value="Genomic_DNA"/>
</dbReference>
<evidence type="ECO:0000313" key="3">
    <source>
        <dbReference type="Proteomes" id="UP000266861"/>
    </source>
</evidence>
<proteinExistence type="predicted"/>
<dbReference type="Proteomes" id="UP000266861">
    <property type="component" value="Unassembled WGS sequence"/>
</dbReference>
<sequence>MSSELDLLRQENAKLMGENTVLIVKIVELEQTVKEKDKLMARIVELERYKTDTINLIVENVELKDRITKLEQKQTSVITNEQEVSPIKDISPFIDKETITSDFSPEFPIEPKSLEEREVVNFIERVDKENTQETSSDNILSTELAPPNLSYDITTVPLGNDQNSELLHVTKTVFSGNDQIHIISDTLYPALLTELNFPENKVDQAQIDIFSEIDDEIDKNQIVEQGELETRNFASSAQHLSCLFKTAIKSRQQEILNWYYYSLEFKNGVHNITTDGKIKDKIARTMIYKEIKPFLPIISQDNLRKKTLRARKLLMLFGENGVKSKTVPQGNDQTKKILPESKKTLPEANVISEEVTPETKVSTSNKSRPPISVLLSDPEKKQKHIIEMH</sequence>
<dbReference type="OrthoDB" id="2429767at2759"/>
<gene>
    <name evidence="2" type="ORF">Glove_181g10</name>
</gene>
<keyword evidence="3" id="KW-1185">Reference proteome</keyword>
<name>A0A397IXD6_9GLOM</name>
<accession>A0A397IXD6</accession>